<name>A0A8J6N1R6_9DELT</name>
<dbReference type="PANTHER" id="PTHR11908:SF157">
    <property type="entry name" value="XANTHINE DEHYDROGENASE SUBUNIT D-RELATED"/>
    <property type="match status" value="1"/>
</dbReference>
<dbReference type="Pfam" id="PF01315">
    <property type="entry name" value="Ald_Xan_dh_C"/>
    <property type="match status" value="1"/>
</dbReference>
<dbReference type="GO" id="GO:0016491">
    <property type="term" value="F:oxidoreductase activity"/>
    <property type="evidence" value="ECO:0007669"/>
    <property type="project" value="InterPro"/>
</dbReference>
<sequence>MPDHLFVGKSVPRTIEADKVTGKAVYIDDLKRPGMLYGKILYSNHAHARIKSIDISKAKQLEGVRTVLTGQDIPDVRVGFLKDQTVLKKDVVRQYRDEVAAVAAISPEIAEEAISLIKVEYEKLPAVFDPFEAMKQESPLVHEIDARGRPLKSNILPLPWKFETGDMEQAREDSVYTSKDTVSTTWVNQCCMGTSGCIAEFDQNSNLTLYDQTNVIFGHIGRITEYFSQIGLRGKKIRVVNPVVGGSFGTKLDTDIYEFIAIQLALKTKKPVRILFDREEEFQALPPRQPAVFTIEQGCDKEGKLIFRHCEAILDNGAYTSWGATTPSVMMMPMSSLYRVPNVYFKATCVYTNNIYAQAMRGYGNPQATFAVETSMDTLAEEAGIDPAEFRLINRNRPGDQTPMKLKITSCGLEECIKAVKEKLNWDEKQGKQNGRGVGMASLIHVAGGARVTKSDGHGIMIKLDEYGHVDVIESGTDQGQGSPTVISQIVAEALGVRPEDVFLTFGDTALALWDAGTHASRHTFMAGNAAIGACAKAKRQILEMAVEQMPKIIKMGLKRKKRKDPEFVEPDLDFGLIANPEDLDIRDRMIFPKKEPDHPYFNLPLAQILQNGLLVGTGQSKVVMAEEFYDPPTEMLNWEMKGNLSMTYAFGASGVEVEVDEQTGEVKILNLIAAHDVGKAMNPTLLLGQIYGAAYTGVGYGLTEEIKVRNGRVMNPSFRDYQMLTAMDVVPIEVVIIEPIDEAGPYGAKGVGEPGLVPTAPAIANAVYDAVGVRITDLPITPEKILTALKEKK</sequence>
<dbReference type="InterPro" id="IPR016208">
    <property type="entry name" value="Ald_Oxase/xanthine_DH-like"/>
</dbReference>
<dbReference type="Proteomes" id="UP000650524">
    <property type="component" value="Unassembled WGS sequence"/>
</dbReference>
<dbReference type="AlphaFoldDB" id="A0A8J6N1R6"/>
<dbReference type="Gene3D" id="3.90.1170.50">
    <property type="entry name" value="Aldehyde oxidase/xanthine dehydrogenase, a/b hammerhead"/>
    <property type="match status" value="1"/>
</dbReference>
<evidence type="ECO:0000313" key="3">
    <source>
        <dbReference type="Proteomes" id="UP000650524"/>
    </source>
</evidence>
<reference evidence="2 3" key="1">
    <citation type="submission" date="2020-08" db="EMBL/GenBank/DDBJ databases">
        <title>Bridging the membrane lipid divide: bacteria of the FCB group superphylum have the potential to synthesize archaeal ether lipids.</title>
        <authorList>
            <person name="Villanueva L."/>
            <person name="Von Meijenfeldt F.A.B."/>
            <person name="Westbye A.B."/>
            <person name="Yadav S."/>
            <person name="Hopmans E.C."/>
            <person name="Dutilh B.E."/>
            <person name="Sinninghe Damste J.S."/>
        </authorList>
    </citation>
    <scope>NUCLEOTIDE SEQUENCE [LARGE SCALE GENOMIC DNA]</scope>
    <source>
        <strain evidence="2">NIOZ-UU27</strain>
    </source>
</reference>
<dbReference type="GO" id="GO:0005506">
    <property type="term" value="F:iron ion binding"/>
    <property type="evidence" value="ECO:0007669"/>
    <property type="project" value="InterPro"/>
</dbReference>
<evidence type="ECO:0000259" key="1">
    <source>
        <dbReference type="SMART" id="SM01008"/>
    </source>
</evidence>
<proteinExistence type="predicted"/>
<dbReference type="PANTHER" id="PTHR11908">
    <property type="entry name" value="XANTHINE DEHYDROGENASE"/>
    <property type="match status" value="1"/>
</dbReference>
<gene>
    <name evidence="2" type="ORF">H8E19_12345</name>
</gene>
<dbReference type="SUPFAM" id="SSF54665">
    <property type="entry name" value="CO dehydrogenase molybdoprotein N-domain-like"/>
    <property type="match status" value="1"/>
</dbReference>
<feature type="domain" description="Aldehyde oxidase/xanthine dehydrogenase a/b hammerhead" evidence="1">
    <location>
        <begin position="21"/>
        <end position="125"/>
    </location>
</feature>
<accession>A0A8J6N1R6</accession>
<dbReference type="InterPro" id="IPR037165">
    <property type="entry name" value="AldOxase/xan_DH_Mopterin-bd_sf"/>
</dbReference>
<dbReference type="Pfam" id="PF02738">
    <property type="entry name" value="MoCoBD_1"/>
    <property type="match status" value="1"/>
</dbReference>
<comment type="caution">
    <text evidence="2">The sequence shown here is derived from an EMBL/GenBank/DDBJ whole genome shotgun (WGS) entry which is preliminary data.</text>
</comment>
<dbReference type="Gene3D" id="3.30.365.10">
    <property type="entry name" value="Aldehyde oxidase/xanthine dehydrogenase, molybdopterin binding domain"/>
    <property type="match status" value="4"/>
</dbReference>
<organism evidence="2 3">
    <name type="scientific">Candidatus Desulfacyla euxinica</name>
    <dbReference type="NCBI Taxonomy" id="2841693"/>
    <lineage>
        <taxon>Bacteria</taxon>
        <taxon>Deltaproteobacteria</taxon>
        <taxon>Candidatus Desulfacyla</taxon>
    </lineage>
</organism>
<dbReference type="Pfam" id="PF20256">
    <property type="entry name" value="MoCoBD_2"/>
    <property type="match status" value="1"/>
</dbReference>
<dbReference type="EMBL" id="JACNJD010000262">
    <property type="protein sequence ID" value="MBC8178186.1"/>
    <property type="molecule type" value="Genomic_DNA"/>
</dbReference>
<dbReference type="InterPro" id="IPR000674">
    <property type="entry name" value="Ald_Oxase/Xan_DH_a/b"/>
</dbReference>
<protein>
    <submittedName>
        <fullName evidence="2">Xanthine dehydrogenase family protein molybdopterin-binding subunit</fullName>
    </submittedName>
</protein>
<dbReference type="SUPFAM" id="SSF56003">
    <property type="entry name" value="Molybdenum cofactor-binding domain"/>
    <property type="match status" value="1"/>
</dbReference>
<evidence type="ECO:0000313" key="2">
    <source>
        <dbReference type="EMBL" id="MBC8178186.1"/>
    </source>
</evidence>
<dbReference type="InterPro" id="IPR046867">
    <property type="entry name" value="AldOxase/xan_DH_MoCoBD2"/>
</dbReference>
<dbReference type="SMART" id="SM01008">
    <property type="entry name" value="Ald_Xan_dh_C"/>
    <property type="match status" value="1"/>
</dbReference>
<dbReference type="InterPro" id="IPR008274">
    <property type="entry name" value="AldOxase/xan_DH_MoCoBD1"/>
</dbReference>
<dbReference type="InterPro" id="IPR036856">
    <property type="entry name" value="Ald_Oxase/Xan_DH_a/b_sf"/>
</dbReference>